<reference evidence="1 2" key="2">
    <citation type="journal article" date="2009" name="PLoS ONE">
        <title>An integrated genetic and cytogenetic map of the cucumber genome.</title>
        <authorList>
            <person name="Ren Y."/>
            <person name="Zhang Z."/>
            <person name="Liu J."/>
            <person name="Staub J.E."/>
            <person name="Han Y."/>
            <person name="Cheng Z."/>
            <person name="Li X."/>
            <person name="Lu J."/>
            <person name="Miao H."/>
            <person name="Kang H."/>
            <person name="Xie B."/>
            <person name="Gu X."/>
            <person name="Wang X."/>
            <person name="Du Y."/>
            <person name="Jin W."/>
            <person name="Huang S."/>
        </authorList>
    </citation>
    <scope>NUCLEOTIDE SEQUENCE [LARGE SCALE GENOMIC DNA]</scope>
    <source>
        <strain evidence="2">cv. 9930</strain>
    </source>
</reference>
<protein>
    <submittedName>
        <fullName evidence="1">Uncharacterized protein</fullName>
    </submittedName>
</protein>
<dbReference type="Proteomes" id="UP000029981">
    <property type="component" value="Chromosome 6"/>
</dbReference>
<proteinExistence type="predicted"/>
<dbReference type="EMBL" id="CM002927">
    <property type="protein sequence ID" value="KGN46352.1"/>
    <property type="molecule type" value="Genomic_DNA"/>
</dbReference>
<dbReference type="AlphaFoldDB" id="A0A0A0KD92"/>
<reference evidence="1 2" key="4">
    <citation type="journal article" date="2011" name="BMC Genomics">
        <title>RNA-Seq improves annotation of protein-coding genes in the cucumber genome.</title>
        <authorList>
            <person name="Li Z."/>
            <person name="Zhang Z."/>
            <person name="Yan P."/>
            <person name="Huang S."/>
            <person name="Fei Z."/>
            <person name="Lin K."/>
        </authorList>
    </citation>
    <scope>NUCLEOTIDE SEQUENCE [LARGE SCALE GENOMIC DNA]</scope>
    <source>
        <strain evidence="2">cv. 9930</strain>
    </source>
</reference>
<reference evidence="1 2" key="1">
    <citation type="journal article" date="2009" name="Nat. Genet.">
        <title>The genome of the cucumber, Cucumis sativus L.</title>
        <authorList>
            <person name="Huang S."/>
            <person name="Li R."/>
            <person name="Zhang Z."/>
            <person name="Li L."/>
            <person name="Gu X."/>
            <person name="Fan W."/>
            <person name="Lucas W.J."/>
            <person name="Wang X."/>
            <person name="Xie B."/>
            <person name="Ni P."/>
            <person name="Ren Y."/>
            <person name="Zhu H."/>
            <person name="Li J."/>
            <person name="Lin K."/>
            <person name="Jin W."/>
            <person name="Fei Z."/>
            <person name="Li G."/>
            <person name="Staub J."/>
            <person name="Kilian A."/>
            <person name="van der Vossen E.A."/>
            <person name="Wu Y."/>
            <person name="Guo J."/>
            <person name="He J."/>
            <person name="Jia Z."/>
            <person name="Ren Y."/>
            <person name="Tian G."/>
            <person name="Lu Y."/>
            <person name="Ruan J."/>
            <person name="Qian W."/>
            <person name="Wang M."/>
            <person name="Huang Q."/>
            <person name="Li B."/>
            <person name="Xuan Z."/>
            <person name="Cao J."/>
            <person name="Asan"/>
            <person name="Wu Z."/>
            <person name="Zhang J."/>
            <person name="Cai Q."/>
            <person name="Bai Y."/>
            <person name="Zhao B."/>
            <person name="Han Y."/>
            <person name="Li Y."/>
            <person name="Li X."/>
            <person name="Wang S."/>
            <person name="Shi Q."/>
            <person name="Liu S."/>
            <person name="Cho W.K."/>
            <person name="Kim J.Y."/>
            <person name="Xu Y."/>
            <person name="Heller-Uszynska K."/>
            <person name="Miao H."/>
            <person name="Cheng Z."/>
            <person name="Zhang S."/>
            <person name="Wu J."/>
            <person name="Yang Y."/>
            <person name="Kang H."/>
            <person name="Li M."/>
            <person name="Liang H."/>
            <person name="Ren X."/>
            <person name="Shi Z."/>
            <person name="Wen M."/>
            <person name="Jian M."/>
            <person name="Yang H."/>
            <person name="Zhang G."/>
            <person name="Yang Z."/>
            <person name="Chen R."/>
            <person name="Liu S."/>
            <person name="Li J."/>
            <person name="Ma L."/>
            <person name="Liu H."/>
            <person name="Zhou Y."/>
            <person name="Zhao J."/>
            <person name="Fang X."/>
            <person name="Li G."/>
            <person name="Fang L."/>
            <person name="Li Y."/>
            <person name="Liu D."/>
            <person name="Zheng H."/>
            <person name="Zhang Y."/>
            <person name="Qin N."/>
            <person name="Li Z."/>
            <person name="Yang G."/>
            <person name="Yang S."/>
            <person name="Bolund L."/>
            <person name="Kristiansen K."/>
            <person name="Zheng H."/>
            <person name="Li S."/>
            <person name="Zhang X."/>
            <person name="Yang H."/>
            <person name="Wang J."/>
            <person name="Sun R."/>
            <person name="Zhang B."/>
            <person name="Jiang S."/>
            <person name="Wang J."/>
            <person name="Du Y."/>
            <person name="Li S."/>
        </authorList>
    </citation>
    <scope>NUCLEOTIDE SEQUENCE [LARGE SCALE GENOMIC DNA]</scope>
    <source>
        <strain evidence="2">cv. 9930</strain>
    </source>
</reference>
<evidence type="ECO:0000313" key="1">
    <source>
        <dbReference type="EMBL" id="KGN46352.1"/>
    </source>
</evidence>
<keyword evidence="2" id="KW-1185">Reference proteome</keyword>
<sequence>MAQYGPVYNSNTSQISKNLDYIPASDGGGVDGLGPKSRTRALHKYLMIQESRIFLILVYGYSHMFEAGTFMSSLKPCYENNCEYLPLLVVPLSEYIS</sequence>
<accession>A0A0A0KD92</accession>
<evidence type="ECO:0000313" key="2">
    <source>
        <dbReference type="Proteomes" id="UP000029981"/>
    </source>
</evidence>
<reference evidence="1 2" key="3">
    <citation type="journal article" date="2010" name="BMC Genomics">
        <title>Transcriptome sequencing and comparative analysis of cucumber flowers with different sex types.</title>
        <authorList>
            <person name="Guo S."/>
            <person name="Zheng Y."/>
            <person name="Joung J.G."/>
            <person name="Liu S."/>
            <person name="Zhang Z."/>
            <person name="Crasta O.R."/>
            <person name="Sobral B.W."/>
            <person name="Xu Y."/>
            <person name="Huang S."/>
            <person name="Fei Z."/>
        </authorList>
    </citation>
    <scope>NUCLEOTIDE SEQUENCE [LARGE SCALE GENOMIC DNA]</scope>
    <source>
        <strain evidence="2">cv. 9930</strain>
    </source>
</reference>
<dbReference type="Gramene" id="KGN46352">
    <property type="protein sequence ID" value="KGN46352"/>
    <property type="gene ID" value="Csa_6G087800"/>
</dbReference>
<name>A0A0A0KD92_CUCSA</name>
<gene>
    <name evidence="1" type="ORF">Csa_6G087800</name>
</gene>
<organism evidence="1 2">
    <name type="scientific">Cucumis sativus</name>
    <name type="common">Cucumber</name>
    <dbReference type="NCBI Taxonomy" id="3659"/>
    <lineage>
        <taxon>Eukaryota</taxon>
        <taxon>Viridiplantae</taxon>
        <taxon>Streptophyta</taxon>
        <taxon>Embryophyta</taxon>
        <taxon>Tracheophyta</taxon>
        <taxon>Spermatophyta</taxon>
        <taxon>Magnoliopsida</taxon>
        <taxon>eudicotyledons</taxon>
        <taxon>Gunneridae</taxon>
        <taxon>Pentapetalae</taxon>
        <taxon>rosids</taxon>
        <taxon>fabids</taxon>
        <taxon>Cucurbitales</taxon>
        <taxon>Cucurbitaceae</taxon>
        <taxon>Benincaseae</taxon>
        <taxon>Cucumis</taxon>
    </lineage>
</organism>